<dbReference type="EMBL" id="AQQY01000006">
    <property type="protein sequence ID" value="KCV81683.1"/>
    <property type="molecule type" value="Genomic_DNA"/>
</dbReference>
<dbReference type="PANTHER" id="PTHR30006">
    <property type="entry name" value="THIAMINE-BINDING PERIPLASMIC PROTEIN-RELATED"/>
    <property type="match status" value="1"/>
</dbReference>
<dbReference type="Gene3D" id="3.40.190.10">
    <property type="entry name" value="Periplasmic binding protein-like II"/>
    <property type="match status" value="2"/>
</dbReference>
<feature type="chain" id="PRO_5001572223" evidence="2">
    <location>
        <begin position="20"/>
        <end position="338"/>
    </location>
</feature>
<dbReference type="PANTHER" id="PTHR30006:SF25">
    <property type="entry name" value="PHOSPHOGLYCERATE TRANSPORT REGULATORY PROTEIN PGTC"/>
    <property type="match status" value="1"/>
</dbReference>
<dbReference type="Proteomes" id="UP000024836">
    <property type="component" value="Unassembled WGS sequence"/>
</dbReference>
<proteinExistence type="predicted"/>
<gene>
    <name evidence="3" type="ORF">ATO10_10070</name>
</gene>
<dbReference type="eggNOG" id="COG1840">
    <property type="taxonomic scope" value="Bacteria"/>
</dbReference>
<sequence>MRQFALSLALIFTAGWSCAFEAEDVASFGPSDSKQVLRILSTADIDFFKPMILSFLASRPETAIDYTVASSTELQKAIVEEGQAFDVVVSSAMDLQTKLANDGLAQRYKSEATGSLPEWAVWNDMLFAFTQEPAAIVVSKTGFKDIPLPNSRNDLINLLRQHPEIFRSRVGTYDVRQSGLGYLFATQDTRASEIYWRLMEVMGGLDAQLYCCSSDMIDAVKSGDLLIAYNVLGSYAINREDREDFHIILPTDFTTVMLRTAMIPSNAPSAELSGEFIDHLLDMSHGLDAVPLTSAELDLSRVEPSLNRIKIGPGLLVFLDQLKRRSFLLEWESAILQN</sequence>
<reference evidence="3 4" key="1">
    <citation type="submission" date="2013-04" db="EMBL/GenBank/DDBJ databases">
        <title>Shimia sp. 22II-S11-Z10 Genome Sequencing.</title>
        <authorList>
            <person name="Lai Q."/>
            <person name="Li G."/>
            <person name="Shao Z."/>
        </authorList>
    </citation>
    <scope>NUCLEOTIDE SEQUENCE [LARGE SCALE GENOMIC DNA]</scope>
    <source>
        <strain evidence="4">22II-S11-Z10</strain>
    </source>
</reference>
<organism evidence="3 4">
    <name type="scientific">Actibacterium atlanticum</name>
    <dbReference type="NCBI Taxonomy" id="1461693"/>
    <lineage>
        <taxon>Bacteria</taxon>
        <taxon>Pseudomonadati</taxon>
        <taxon>Pseudomonadota</taxon>
        <taxon>Alphaproteobacteria</taxon>
        <taxon>Rhodobacterales</taxon>
        <taxon>Roseobacteraceae</taxon>
        <taxon>Actibacterium</taxon>
    </lineage>
</organism>
<dbReference type="RefSeq" id="WP_035251119.1">
    <property type="nucleotide sequence ID" value="NZ_AQQY01000006.1"/>
</dbReference>
<feature type="signal peptide" evidence="2">
    <location>
        <begin position="1"/>
        <end position="19"/>
    </location>
</feature>
<name>A0A058ZJD8_9RHOB</name>
<comment type="caution">
    <text evidence="3">The sequence shown here is derived from an EMBL/GenBank/DDBJ whole genome shotgun (WGS) entry which is preliminary data.</text>
</comment>
<keyword evidence="1 2" id="KW-0732">Signal</keyword>
<keyword evidence="4" id="KW-1185">Reference proteome</keyword>
<evidence type="ECO:0000313" key="3">
    <source>
        <dbReference type="EMBL" id="KCV81683.1"/>
    </source>
</evidence>
<dbReference type="OrthoDB" id="8673316at2"/>
<protein>
    <submittedName>
        <fullName evidence="3">Putative periplasmic iron-binding protein</fullName>
    </submittedName>
</protein>
<evidence type="ECO:0000313" key="4">
    <source>
        <dbReference type="Proteomes" id="UP000024836"/>
    </source>
</evidence>
<dbReference type="AlphaFoldDB" id="A0A058ZJD8"/>
<evidence type="ECO:0000256" key="1">
    <source>
        <dbReference type="ARBA" id="ARBA00022729"/>
    </source>
</evidence>
<dbReference type="PATRIC" id="fig|1461693.3.peg.2038"/>
<dbReference type="GO" id="GO:0030288">
    <property type="term" value="C:outer membrane-bounded periplasmic space"/>
    <property type="evidence" value="ECO:0007669"/>
    <property type="project" value="TreeGrafter"/>
</dbReference>
<dbReference type="STRING" id="1461693.ATO10_10070"/>
<dbReference type="Pfam" id="PF13531">
    <property type="entry name" value="SBP_bac_11"/>
    <property type="match status" value="1"/>
</dbReference>
<dbReference type="SUPFAM" id="SSF53850">
    <property type="entry name" value="Periplasmic binding protein-like II"/>
    <property type="match status" value="1"/>
</dbReference>
<accession>A0A058ZJD8</accession>
<evidence type="ECO:0000256" key="2">
    <source>
        <dbReference type="SAM" id="SignalP"/>
    </source>
</evidence>